<dbReference type="PANTHER" id="PTHR46383:SF1">
    <property type="entry name" value="ASPARTATE AMINOTRANSFERASE"/>
    <property type="match status" value="1"/>
</dbReference>
<dbReference type="Pfam" id="PF00155">
    <property type="entry name" value="Aminotran_1_2"/>
    <property type="match status" value="1"/>
</dbReference>
<evidence type="ECO:0000256" key="7">
    <source>
        <dbReference type="RuleBase" id="RU000481"/>
    </source>
</evidence>
<evidence type="ECO:0000313" key="10">
    <source>
        <dbReference type="Proteomes" id="UP001348149"/>
    </source>
</evidence>
<keyword evidence="10" id="KW-1185">Reference proteome</keyword>
<dbReference type="InterPro" id="IPR015421">
    <property type="entry name" value="PyrdxlP-dep_Trfase_major"/>
</dbReference>
<comment type="similarity">
    <text evidence="2 7">Belongs to the class-I pyridoxal-phosphate-dependent aminotransferase family.</text>
</comment>
<keyword evidence="4 7" id="KW-0808">Transferase</keyword>
<keyword evidence="5" id="KW-0663">Pyridoxal phosphate</keyword>
<dbReference type="PROSITE" id="PS00105">
    <property type="entry name" value="AA_TRANSFER_CLASS_1"/>
    <property type="match status" value="1"/>
</dbReference>
<dbReference type="InterPro" id="IPR004839">
    <property type="entry name" value="Aminotransferase_I/II_large"/>
</dbReference>
<evidence type="ECO:0000256" key="2">
    <source>
        <dbReference type="ARBA" id="ARBA00007441"/>
    </source>
</evidence>
<dbReference type="EMBL" id="JAYLLH010000034">
    <property type="protein sequence ID" value="MEC3863022.1"/>
    <property type="molecule type" value="Genomic_DNA"/>
</dbReference>
<evidence type="ECO:0000256" key="3">
    <source>
        <dbReference type="ARBA" id="ARBA00022576"/>
    </source>
</evidence>
<evidence type="ECO:0000256" key="4">
    <source>
        <dbReference type="ARBA" id="ARBA00022679"/>
    </source>
</evidence>
<reference evidence="9 10" key="1">
    <citation type="submission" date="2024-01" db="EMBL/GenBank/DDBJ databases">
        <title>Mesobacterium rodlantinim sp. nov., isolated from shallow sea hydrothermal systems off Kueishantao Island.</title>
        <authorList>
            <person name="Su Z."/>
            <person name="Tang K."/>
        </authorList>
    </citation>
    <scope>NUCLEOTIDE SEQUENCE [LARGE SCALE GENOMIC DNA]</scope>
    <source>
        <strain evidence="9 10">TK19101</strain>
    </source>
</reference>
<dbReference type="InterPro" id="IPR004838">
    <property type="entry name" value="NHTrfase_class1_PyrdxlP-BS"/>
</dbReference>
<evidence type="ECO:0000259" key="8">
    <source>
        <dbReference type="Pfam" id="PF00155"/>
    </source>
</evidence>
<comment type="catalytic activity">
    <reaction evidence="6">
        <text>L-aspartate + 2-oxoglutarate = oxaloacetate + L-glutamate</text>
        <dbReference type="Rhea" id="RHEA:21824"/>
        <dbReference type="ChEBI" id="CHEBI:16452"/>
        <dbReference type="ChEBI" id="CHEBI:16810"/>
        <dbReference type="ChEBI" id="CHEBI:29985"/>
        <dbReference type="ChEBI" id="CHEBI:29991"/>
        <dbReference type="EC" id="2.6.1.1"/>
    </reaction>
</comment>
<proteinExistence type="inferred from homology"/>
<gene>
    <name evidence="9" type="ORF">VK792_17140</name>
</gene>
<protein>
    <recommendedName>
        <fullName evidence="7">Aminotransferase</fullName>
        <ecNumber evidence="7">2.6.1.-</ecNumber>
    </recommendedName>
</protein>
<dbReference type="CDD" id="cd00609">
    <property type="entry name" value="AAT_like"/>
    <property type="match status" value="1"/>
</dbReference>
<evidence type="ECO:0000256" key="5">
    <source>
        <dbReference type="ARBA" id="ARBA00022898"/>
    </source>
</evidence>
<dbReference type="InterPro" id="IPR015424">
    <property type="entry name" value="PyrdxlP-dep_Trfase"/>
</dbReference>
<evidence type="ECO:0000256" key="6">
    <source>
        <dbReference type="ARBA" id="ARBA00049185"/>
    </source>
</evidence>
<dbReference type="SUPFAM" id="SSF53383">
    <property type="entry name" value="PLP-dependent transferases"/>
    <property type="match status" value="1"/>
</dbReference>
<evidence type="ECO:0000256" key="1">
    <source>
        <dbReference type="ARBA" id="ARBA00001933"/>
    </source>
</evidence>
<organism evidence="9 10">
    <name type="scientific">Mesobacterium hydrothermale</name>
    <dbReference type="NCBI Taxonomy" id="3111907"/>
    <lineage>
        <taxon>Bacteria</taxon>
        <taxon>Pseudomonadati</taxon>
        <taxon>Pseudomonadota</taxon>
        <taxon>Alphaproteobacteria</taxon>
        <taxon>Rhodobacterales</taxon>
        <taxon>Roseobacteraceae</taxon>
        <taxon>Mesobacterium</taxon>
    </lineage>
</organism>
<dbReference type="GO" id="GO:0008483">
    <property type="term" value="F:transaminase activity"/>
    <property type="evidence" value="ECO:0007669"/>
    <property type="project" value="UniProtKB-KW"/>
</dbReference>
<feature type="domain" description="Aminotransferase class I/classII large" evidence="8">
    <location>
        <begin position="32"/>
        <end position="392"/>
    </location>
</feature>
<dbReference type="EC" id="2.6.1.-" evidence="7"/>
<comment type="caution">
    <text evidence="9">The sequence shown here is derived from an EMBL/GenBank/DDBJ whole genome shotgun (WGS) entry which is preliminary data.</text>
</comment>
<name>A0ABU6HLN8_9RHOB</name>
<accession>A0ABU6HLN8</accession>
<dbReference type="InterPro" id="IPR015422">
    <property type="entry name" value="PyrdxlP-dep_Trfase_small"/>
</dbReference>
<dbReference type="RefSeq" id="WP_326299093.1">
    <property type="nucleotide sequence ID" value="NZ_JAYLLH010000034.1"/>
</dbReference>
<dbReference type="InterPro" id="IPR050596">
    <property type="entry name" value="AspAT/PAT-like"/>
</dbReference>
<keyword evidence="3 7" id="KW-0032">Aminotransferase</keyword>
<dbReference type="Gene3D" id="3.40.640.10">
    <property type="entry name" value="Type I PLP-dependent aspartate aminotransferase-like (Major domain)"/>
    <property type="match status" value="1"/>
</dbReference>
<dbReference type="PANTHER" id="PTHR46383">
    <property type="entry name" value="ASPARTATE AMINOTRANSFERASE"/>
    <property type="match status" value="1"/>
</dbReference>
<dbReference type="Gene3D" id="3.90.1150.10">
    <property type="entry name" value="Aspartate Aminotransferase, domain 1"/>
    <property type="match status" value="1"/>
</dbReference>
<evidence type="ECO:0000313" key="9">
    <source>
        <dbReference type="EMBL" id="MEC3863022.1"/>
    </source>
</evidence>
<dbReference type="Proteomes" id="UP001348149">
    <property type="component" value="Unassembled WGS sequence"/>
</dbReference>
<sequence length="400" mass="42816">MPFLSESLSRVKASPTIAISTKALEMKQAGQDVIGLGAGEPDFDTPDHIKAAAIAAINAGKTKYTAPDGIPELKQAICDKFARENGLSYMPNQVSVSSGGKQVLFNALVATLNPGDEVLIPAPYWVSYPDMVLIAGGTPVIVDCPMETGFRMTPEALEAAITPNTKWLIFNSPSNPTGAGYTRAQLKALTDVLMRHPHVWVMSDDMYEHLVFDDFVFCTPAEVEPGLYDRTLTCNGVSKAYAMTGWRIGYAAGPEALIKAMRKVQSQSTSNPCTPSQWAAVEALNGPQDFLQDWVKVFQRRRDLVVEGLNACPGLTCPVPDGAFYVYPSVAGCIGKTSAGGTRIVDDEAFATALLAETGVAVVFGAAFGLAPHFRVSHATSDAALTEACARIKRFCEGLR</sequence>
<comment type="cofactor">
    <cofactor evidence="1 7">
        <name>pyridoxal 5'-phosphate</name>
        <dbReference type="ChEBI" id="CHEBI:597326"/>
    </cofactor>
</comment>